<feature type="signal peptide" evidence="4">
    <location>
        <begin position="1"/>
        <end position="19"/>
    </location>
</feature>
<organism evidence="6 7">
    <name type="scientific">Polluticaenibacter yanchengensis</name>
    <dbReference type="NCBI Taxonomy" id="3014562"/>
    <lineage>
        <taxon>Bacteria</taxon>
        <taxon>Pseudomonadati</taxon>
        <taxon>Bacteroidota</taxon>
        <taxon>Chitinophagia</taxon>
        <taxon>Chitinophagales</taxon>
        <taxon>Chitinophagaceae</taxon>
        <taxon>Polluticaenibacter</taxon>
    </lineage>
</organism>
<dbReference type="EMBL" id="JAQGEF010000043">
    <property type="protein sequence ID" value="MDA3616774.1"/>
    <property type="molecule type" value="Genomic_DNA"/>
</dbReference>
<evidence type="ECO:0000313" key="7">
    <source>
        <dbReference type="Proteomes" id="UP001210231"/>
    </source>
</evidence>
<dbReference type="Gene3D" id="2.30.42.10">
    <property type="match status" value="2"/>
</dbReference>
<evidence type="ECO:0000256" key="3">
    <source>
        <dbReference type="ARBA" id="ARBA00022801"/>
    </source>
</evidence>
<evidence type="ECO:0000256" key="1">
    <source>
        <dbReference type="ARBA" id="ARBA00010541"/>
    </source>
</evidence>
<dbReference type="SUPFAM" id="SSF50494">
    <property type="entry name" value="Trypsin-like serine proteases"/>
    <property type="match status" value="1"/>
</dbReference>
<dbReference type="InterPro" id="IPR001478">
    <property type="entry name" value="PDZ"/>
</dbReference>
<name>A0ABT4UPK9_9BACT</name>
<dbReference type="PANTHER" id="PTHR22939:SF129">
    <property type="entry name" value="SERINE PROTEASE HTRA2, MITOCHONDRIAL"/>
    <property type="match status" value="1"/>
</dbReference>
<keyword evidence="4" id="KW-0732">Signal</keyword>
<dbReference type="PROSITE" id="PS50106">
    <property type="entry name" value="PDZ"/>
    <property type="match status" value="1"/>
</dbReference>
<dbReference type="SMART" id="SM00228">
    <property type="entry name" value="PDZ"/>
    <property type="match status" value="2"/>
</dbReference>
<keyword evidence="7" id="KW-1185">Reference proteome</keyword>
<keyword evidence="2" id="KW-0645">Protease</keyword>
<dbReference type="InterPro" id="IPR001940">
    <property type="entry name" value="Peptidase_S1C"/>
</dbReference>
<dbReference type="InterPro" id="IPR036034">
    <property type="entry name" value="PDZ_sf"/>
</dbReference>
<dbReference type="PRINTS" id="PR00834">
    <property type="entry name" value="PROTEASES2C"/>
</dbReference>
<dbReference type="PANTHER" id="PTHR22939">
    <property type="entry name" value="SERINE PROTEASE FAMILY S1C HTRA-RELATED"/>
    <property type="match status" value="1"/>
</dbReference>
<proteinExistence type="inferred from homology"/>
<dbReference type="Proteomes" id="UP001210231">
    <property type="component" value="Unassembled WGS sequence"/>
</dbReference>
<dbReference type="SUPFAM" id="SSF50156">
    <property type="entry name" value="PDZ domain-like"/>
    <property type="match status" value="2"/>
</dbReference>
<comment type="caution">
    <text evidence="6">The sequence shown here is derived from an EMBL/GenBank/DDBJ whole genome shotgun (WGS) entry which is preliminary data.</text>
</comment>
<dbReference type="Pfam" id="PF13180">
    <property type="entry name" value="PDZ_2"/>
    <property type="match status" value="1"/>
</dbReference>
<gene>
    <name evidence="6" type="ORF">O3P16_18330</name>
</gene>
<keyword evidence="3" id="KW-0378">Hydrolase</keyword>
<protein>
    <submittedName>
        <fullName evidence="6">Trypsin-like peptidase domain-containing protein</fullName>
    </submittedName>
</protein>
<evidence type="ECO:0000313" key="6">
    <source>
        <dbReference type="EMBL" id="MDA3616774.1"/>
    </source>
</evidence>
<reference evidence="6 7" key="1">
    <citation type="submission" date="2022-12" db="EMBL/GenBank/DDBJ databases">
        <title>Chitinophagaceae gen. sp. nov., a new member of the family Chitinophagaceae, isolated from soil in a chemical factory.</title>
        <authorList>
            <person name="Ke Z."/>
        </authorList>
    </citation>
    <scope>NUCLEOTIDE SEQUENCE [LARGE SCALE GENOMIC DNA]</scope>
    <source>
        <strain evidence="6 7">LY-5</strain>
    </source>
</reference>
<sequence>MKLGQGLAVVGLSVASAFAAIWGYNKVNTSYIGNAYNNPTPANYASFDDTNLQAPYQIDFTAAASAATPAVVHIKTKISSRTVVAQNRSPFADLFGDEFFGDMFGGGGSRTMQIPEQRASGSGVLISGDGYIITNNHVIDKANEINVTLTNKKTYKATLVGADPNSDLAVLKIEGSGFPYIKFGNSDDVKLGQWVLAIGYPWSLDVTVTAGIVSAKARTLDMPRRGSSMNDSPVESFIQTDAAVNQGNSGGALVDANGQLIGINAAIASQTGSYAGYSYAIPVNITKKITSDIIKYGAVQRAYLGINYTSENAQNEERLRENNIKIGEGVYVGGVTTGGAAEKAGIKVGDYITGINGVKITSGSEMVEQVANYRPGDKVNVTYQRNGSEKTTSAVLLNRNNDVSVVKADAKLTLDEKLGAEFATLPAKKAEEYNVNGGVQVKKIKDNGAIKRSKIQEEFIIISINGQQVKTVEELTAILNNASGTVRVEGIYPGFDSMYAYPLTVN</sequence>
<dbReference type="Pfam" id="PF13365">
    <property type="entry name" value="Trypsin_2"/>
    <property type="match status" value="1"/>
</dbReference>
<evidence type="ECO:0000259" key="5">
    <source>
        <dbReference type="PROSITE" id="PS50106"/>
    </source>
</evidence>
<dbReference type="Pfam" id="PF00595">
    <property type="entry name" value="PDZ"/>
    <property type="match status" value="1"/>
</dbReference>
<feature type="chain" id="PRO_5047137275" evidence="4">
    <location>
        <begin position="20"/>
        <end position="506"/>
    </location>
</feature>
<feature type="domain" description="PDZ" evidence="5">
    <location>
        <begin position="293"/>
        <end position="385"/>
    </location>
</feature>
<dbReference type="Gene3D" id="2.40.10.120">
    <property type="match status" value="1"/>
</dbReference>
<evidence type="ECO:0000256" key="4">
    <source>
        <dbReference type="SAM" id="SignalP"/>
    </source>
</evidence>
<evidence type="ECO:0000256" key="2">
    <source>
        <dbReference type="ARBA" id="ARBA00022670"/>
    </source>
</evidence>
<dbReference type="InterPro" id="IPR009003">
    <property type="entry name" value="Peptidase_S1_PA"/>
</dbReference>
<dbReference type="RefSeq" id="WP_407033104.1">
    <property type="nucleotide sequence ID" value="NZ_JAQGEF010000043.1"/>
</dbReference>
<comment type="similarity">
    <text evidence="1">Belongs to the peptidase S1C family.</text>
</comment>
<accession>A0ABT4UPK9</accession>